<name>A0A7W5E8D9_9BURK</name>
<sequence>MTSQSSTTALLVDSSGNIGARASVAVCEGACLSFIRLSFCRVCNLSIIRISKGR</sequence>
<organism evidence="1 2">
    <name type="scientific">Pseudoduganella umbonata</name>
    <dbReference type="NCBI Taxonomy" id="864828"/>
    <lineage>
        <taxon>Bacteria</taxon>
        <taxon>Pseudomonadati</taxon>
        <taxon>Pseudomonadota</taxon>
        <taxon>Betaproteobacteria</taxon>
        <taxon>Burkholderiales</taxon>
        <taxon>Oxalobacteraceae</taxon>
        <taxon>Telluria group</taxon>
        <taxon>Pseudoduganella</taxon>
    </lineage>
</organism>
<dbReference type="RefSeq" id="WP_175424732.1">
    <property type="nucleotide sequence ID" value="NZ_CP040017.1"/>
</dbReference>
<proteinExistence type="predicted"/>
<accession>A0A7W5E8D9</accession>
<dbReference type="AlphaFoldDB" id="A0A7W5E8D9"/>
<evidence type="ECO:0000313" key="2">
    <source>
        <dbReference type="Proteomes" id="UP000584325"/>
    </source>
</evidence>
<comment type="caution">
    <text evidence="1">The sequence shown here is derived from an EMBL/GenBank/DDBJ whole genome shotgun (WGS) entry which is preliminary data.</text>
</comment>
<dbReference type="Proteomes" id="UP000584325">
    <property type="component" value="Unassembled WGS sequence"/>
</dbReference>
<reference evidence="1 2" key="1">
    <citation type="submission" date="2020-08" db="EMBL/GenBank/DDBJ databases">
        <title>Genomic Encyclopedia of Type Strains, Phase III (KMG-III): the genomes of soil and plant-associated and newly described type strains.</title>
        <authorList>
            <person name="Whitman W."/>
        </authorList>
    </citation>
    <scope>NUCLEOTIDE SEQUENCE [LARGE SCALE GENOMIC DNA]</scope>
    <source>
        <strain evidence="1 2">CECT 7753</strain>
    </source>
</reference>
<protein>
    <submittedName>
        <fullName evidence="1">Uncharacterized protein</fullName>
    </submittedName>
</protein>
<dbReference type="EMBL" id="JACHXS010000001">
    <property type="protein sequence ID" value="MBB3220095.1"/>
    <property type="molecule type" value="Genomic_DNA"/>
</dbReference>
<gene>
    <name evidence="1" type="ORF">FHS02_000882</name>
</gene>
<evidence type="ECO:0000313" key="1">
    <source>
        <dbReference type="EMBL" id="MBB3220095.1"/>
    </source>
</evidence>